<gene>
    <name evidence="8" type="ORF">RM844_13870</name>
</gene>
<sequence>MIELDARLRAIRDTHREAAADLRARALAIDTDPDAMAEHLDSPTYALIRESSIPAAHRAPDAAARPDRGTCLESIVGLVELFQGDVATLLACPSPALAGVFVELLGDEEQKARFYGRLADGQTWSCFAMSEEAAGNDATAMTSRLTPDGAGGWLLHGAKRYIGHGARAGVGVVFARTGRSALSIRAVLVELPLPGWHAERLEMVGLRGAYLSELRFDGVPIPGDALLGQHLPVTRRGIWGAMTTFHNMRMQLAAAAVGTSLAMAEYVAEHRKTAAGLPLVLARAEAARQLVYQAAAQLDVTPERGYLSSVAKLGATRLATDIARWAGAALGPAGLVEHPLLEKWTRDVRALEFMDGTSNIQRLHIARGHQSGHADD</sequence>
<dbReference type="Gene3D" id="1.20.140.10">
    <property type="entry name" value="Butyryl-CoA Dehydrogenase, subunit A, domain 3"/>
    <property type="match status" value="1"/>
</dbReference>
<dbReference type="RefSeq" id="WP_311667436.1">
    <property type="nucleotide sequence ID" value="NZ_JAVREO010000007.1"/>
</dbReference>
<feature type="domain" description="Acyl-CoA oxidase/dehydrogenase middle" evidence="7">
    <location>
        <begin position="126"/>
        <end position="219"/>
    </location>
</feature>
<dbReference type="InterPro" id="IPR009075">
    <property type="entry name" value="AcylCo_DH/oxidase_C"/>
</dbReference>
<dbReference type="Gene3D" id="1.10.540.10">
    <property type="entry name" value="Acyl-CoA dehydrogenase/oxidase, N-terminal domain"/>
    <property type="match status" value="1"/>
</dbReference>
<dbReference type="Proteomes" id="UP001183410">
    <property type="component" value="Unassembled WGS sequence"/>
</dbReference>
<evidence type="ECO:0000256" key="1">
    <source>
        <dbReference type="ARBA" id="ARBA00001974"/>
    </source>
</evidence>
<dbReference type="SUPFAM" id="SSF47203">
    <property type="entry name" value="Acyl-CoA dehydrogenase C-terminal domain-like"/>
    <property type="match status" value="1"/>
</dbReference>
<evidence type="ECO:0000259" key="6">
    <source>
        <dbReference type="Pfam" id="PF00441"/>
    </source>
</evidence>
<dbReference type="Gene3D" id="2.40.110.10">
    <property type="entry name" value="Butyryl-CoA Dehydrogenase, subunit A, domain 2"/>
    <property type="match status" value="1"/>
</dbReference>
<organism evidence="8 9">
    <name type="scientific">Streptomyces chisholmiae</name>
    <dbReference type="NCBI Taxonomy" id="3075540"/>
    <lineage>
        <taxon>Bacteria</taxon>
        <taxon>Bacillati</taxon>
        <taxon>Actinomycetota</taxon>
        <taxon>Actinomycetes</taxon>
        <taxon>Kitasatosporales</taxon>
        <taxon>Streptomycetaceae</taxon>
        <taxon>Streptomyces</taxon>
    </lineage>
</organism>
<dbReference type="SUPFAM" id="SSF56645">
    <property type="entry name" value="Acyl-CoA dehydrogenase NM domain-like"/>
    <property type="match status" value="1"/>
</dbReference>
<comment type="caution">
    <text evidence="8">The sequence shown here is derived from an EMBL/GenBank/DDBJ whole genome shotgun (WGS) entry which is preliminary data.</text>
</comment>
<dbReference type="InterPro" id="IPR046373">
    <property type="entry name" value="Acyl-CoA_Oxase/DH_mid-dom_sf"/>
</dbReference>
<evidence type="ECO:0000313" key="8">
    <source>
        <dbReference type="EMBL" id="MDT0267374.1"/>
    </source>
</evidence>
<comment type="similarity">
    <text evidence="2 5">Belongs to the acyl-CoA dehydrogenase family.</text>
</comment>
<keyword evidence="5" id="KW-0560">Oxidoreductase</keyword>
<keyword evidence="4 5" id="KW-0274">FAD</keyword>
<evidence type="ECO:0000313" key="9">
    <source>
        <dbReference type="Proteomes" id="UP001183410"/>
    </source>
</evidence>
<keyword evidence="3 5" id="KW-0285">Flavoprotein</keyword>
<evidence type="ECO:0000256" key="2">
    <source>
        <dbReference type="ARBA" id="ARBA00009347"/>
    </source>
</evidence>
<evidence type="ECO:0000256" key="3">
    <source>
        <dbReference type="ARBA" id="ARBA00022630"/>
    </source>
</evidence>
<dbReference type="InterPro" id="IPR006091">
    <property type="entry name" value="Acyl-CoA_Oxase/DH_mid-dom"/>
</dbReference>
<dbReference type="InterPro" id="IPR037069">
    <property type="entry name" value="AcylCoA_DH/ox_N_sf"/>
</dbReference>
<proteinExistence type="inferred from homology"/>
<evidence type="ECO:0000259" key="7">
    <source>
        <dbReference type="Pfam" id="PF02770"/>
    </source>
</evidence>
<dbReference type="InterPro" id="IPR036250">
    <property type="entry name" value="AcylCo_DH-like_C"/>
</dbReference>
<keyword evidence="9" id="KW-1185">Reference proteome</keyword>
<protein>
    <submittedName>
        <fullName evidence="8">Acyl-CoA dehydrogenase</fullName>
    </submittedName>
</protein>
<evidence type="ECO:0000256" key="4">
    <source>
        <dbReference type="ARBA" id="ARBA00022827"/>
    </source>
</evidence>
<name>A0ABU2JQW6_9ACTN</name>
<dbReference type="PANTHER" id="PTHR43884:SF12">
    <property type="entry name" value="ISOVALERYL-COA DEHYDROGENASE, MITOCHONDRIAL-RELATED"/>
    <property type="match status" value="1"/>
</dbReference>
<evidence type="ECO:0000256" key="5">
    <source>
        <dbReference type="RuleBase" id="RU362125"/>
    </source>
</evidence>
<dbReference type="Pfam" id="PF02770">
    <property type="entry name" value="Acyl-CoA_dh_M"/>
    <property type="match status" value="1"/>
</dbReference>
<feature type="domain" description="Acyl-CoA dehydrogenase/oxidase C-terminal" evidence="6">
    <location>
        <begin position="236"/>
        <end position="368"/>
    </location>
</feature>
<accession>A0ABU2JQW6</accession>
<comment type="cofactor">
    <cofactor evidence="1 5">
        <name>FAD</name>
        <dbReference type="ChEBI" id="CHEBI:57692"/>
    </cofactor>
</comment>
<dbReference type="CDD" id="cd00567">
    <property type="entry name" value="ACAD"/>
    <property type="match status" value="1"/>
</dbReference>
<reference evidence="9" key="1">
    <citation type="submission" date="2023-07" db="EMBL/GenBank/DDBJ databases">
        <title>30 novel species of actinomycetes from the DSMZ collection.</title>
        <authorList>
            <person name="Nouioui I."/>
        </authorList>
    </citation>
    <scope>NUCLEOTIDE SEQUENCE [LARGE SCALE GENOMIC DNA]</scope>
    <source>
        <strain evidence="9">DSM 44915</strain>
    </source>
</reference>
<dbReference type="EMBL" id="JAVREO010000007">
    <property type="protein sequence ID" value="MDT0267374.1"/>
    <property type="molecule type" value="Genomic_DNA"/>
</dbReference>
<dbReference type="Pfam" id="PF00441">
    <property type="entry name" value="Acyl-CoA_dh_1"/>
    <property type="match status" value="1"/>
</dbReference>
<dbReference type="InterPro" id="IPR009100">
    <property type="entry name" value="AcylCoA_DH/oxidase_NM_dom_sf"/>
</dbReference>
<dbReference type="PANTHER" id="PTHR43884">
    <property type="entry name" value="ACYL-COA DEHYDROGENASE"/>
    <property type="match status" value="1"/>
</dbReference>